<dbReference type="GO" id="GO:0016020">
    <property type="term" value="C:membrane"/>
    <property type="evidence" value="ECO:0007669"/>
    <property type="project" value="UniProtKB-SubCell"/>
</dbReference>
<dbReference type="STRING" id="50429.A0A2B4RCF2"/>
<dbReference type="Proteomes" id="UP000225706">
    <property type="component" value="Unassembled WGS sequence"/>
</dbReference>
<dbReference type="CDD" id="cd00146">
    <property type="entry name" value="PKD"/>
    <property type="match status" value="2"/>
</dbReference>
<dbReference type="SUPFAM" id="SSF49299">
    <property type="entry name" value="PKD domain"/>
    <property type="match status" value="3"/>
</dbReference>
<protein>
    <submittedName>
        <fullName evidence="8">Dyslexia-associated protein KIAA0319-like protein</fullName>
    </submittedName>
</protein>
<name>A0A2B4RCF2_STYPI</name>
<dbReference type="FunFam" id="2.60.40.10:FF:000061">
    <property type="entry name" value="Dyslexia-associated protein KIAA0319 homolog"/>
    <property type="match status" value="3"/>
</dbReference>
<dbReference type="InterPro" id="IPR013783">
    <property type="entry name" value="Ig-like_fold"/>
</dbReference>
<dbReference type="InterPro" id="IPR035986">
    <property type="entry name" value="PKD_dom_sf"/>
</dbReference>
<evidence type="ECO:0000313" key="8">
    <source>
        <dbReference type="EMBL" id="PFX14027.1"/>
    </source>
</evidence>
<evidence type="ECO:0000256" key="6">
    <source>
        <dbReference type="SAM" id="Phobius"/>
    </source>
</evidence>
<keyword evidence="4 6" id="KW-0472">Membrane</keyword>
<dbReference type="PANTHER" id="PTHR46182">
    <property type="entry name" value="FI19480P1"/>
    <property type="match status" value="1"/>
</dbReference>
<dbReference type="InterPro" id="IPR029865">
    <property type="entry name" value="KIAA0319-like"/>
</dbReference>
<comment type="subcellular location">
    <subcellularLocation>
        <location evidence="1">Membrane</location>
    </subcellularLocation>
</comment>
<reference evidence="9" key="1">
    <citation type="journal article" date="2017" name="bioRxiv">
        <title>Comparative analysis of the genomes of Stylophora pistillata and Acropora digitifera provides evidence for extensive differences between species of corals.</title>
        <authorList>
            <person name="Voolstra C.R."/>
            <person name="Li Y."/>
            <person name="Liew Y.J."/>
            <person name="Baumgarten S."/>
            <person name="Zoccola D."/>
            <person name="Flot J.-F."/>
            <person name="Tambutte S."/>
            <person name="Allemand D."/>
            <person name="Aranda M."/>
        </authorList>
    </citation>
    <scope>NUCLEOTIDE SEQUENCE [LARGE SCALE GENOMIC DNA]</scope>
</reference>
<evidence type="ECO:0000256" key="4">
    <source>
        <dbReference type="ARBA" id="ARBA00023136"/>
    </source>
</evidence>
<dbReference type="Pfam" id="PF22352">
    <property type="entry name" value="K319L-like_PKD"/>
    <property type="match status" value="4"/>
</dbReference>
<keyword evidence="9" id="KW-1185">Reference proteome</keyword>
<feature type="domain" description="PKD/Chitinase" evidence="7">
    <location>
        <begin position="359"/>
        <end position="450"/>
    </location>
</feature>
<dbReference type="Gene3D" id="2.60.40.10">
    <property type="entry name" value="Immunoglobulins"/>
    <property type="match status" value="4"/>
</dbReference>
<keyword evidence="3 6" id="KW-1133">Transmembrane helix</keyword>
<organism evidence="8 9">
    <name type="scientific">Stylophora pistillata</name>
    <name type="common">Smooth cauliflower coral</name>
    <dbReference type="NCBI Taxonomy" id="50429"/>
    <lineage>
        <taxon>Eukaryota</taxon>
        <taxon>Metazoa</taxon>
        <taxon>Cnidaria</taxon>
        <taxon>Anthozoa</taxon>
        <taxon>Hexacorallia</taxon>
        <taxon>Scleractinia</taxon>
        <taxon>Astrocoeniina</taxon>
        <taxon>Pocilloporidae</taxon>
        <taxon>Stylophora</taxon>
    </lineage>
</organism>
<feature type="domain" description="PKD/Chitinase" evidence="7">
    <location>
        <begin position="273"/>
        <end position="353"/>
    </location>
</feature>
<dbReference type="FunFam" id="2.60.40.10:FF:000257">
    <property type="entry name" value="Dyslexia-associated protein KIAA0319-like"/>
    <property type="match status" value="1"/>
</dbReference>
<dbReference type="SMART" id="SM00089">
    <property type="entry name" value="PKD"/>
    <property type="match status" value="3"/>
</dbReference>
<comment type="caution">
    <text evidence="8">The sequence shown here is derived from an EMBL/GenBank/DDBJ whole genome shotgun (WGS) entry which is preliminary data.</text>
</comment>
<dbReference type="GO" id="GO:0031410">
    <property type="term" value="C:cytoplasmic vesicle"/>
    <property type="evidence" value="ECO:0007669"/>
    <property type="project" value="TreeGrafter"/>
</dbReference>
<keyword evidence="5" id="KW-0325">Glycoprotein</keyword>
<evidence type="ECO:0000256" key="5">
    <source>
        <dbReference type="ARBA" id="ARBA00023180"/>
    </source>
</evidence>
<feature type="transmembrane region" description="Helical" evidence="6">
    <location>
        <begin position="501"/>
        <end position="526"/>
    </location>
</feature>
<sequence>MTTCKELCCANDSCELALLVNGGCFSVQCTSAEACMPHSVKRDGVVAPRIFVRNIVQMWGSLIQTRNLLEKKENPYSYHWQQISAPEGSHGYMEGQDSRRVILSQLDQSGVYEFKVKVTAVDRSYGYAFINVTVLPGTLQFFILMASSDHQGASYSKSTVACREKDYPPVARAGNDVVIVLPVDHVTLYANGSTDDKGIVSYEWSKTPSSPAVGDMQGTSSQTLKVSNMVVGDYTFVLKVTDTGGQTASSSVTVVVQPEKNAPPVAFAGSDKDLVFPDDSTVLDASASRDDQKIVSYHWEQSSGPRQAEMSGVNDKVVTVKKLLEGHYVFKLTVTDDKGLAGTDTVAVNVKKDINKPPIANAGPDVTVHLPNRAAELDGSSSFDDHGIVVYGWSRDPKSPAAGDVINNSDHQAVLRLSNLVEGMYKFRLTVADGKGLKGSDDVILTVKEDQNSAHLVELYLDVDITKFTEENKEYNITIDIVYYTGRQRLMIFGLFVDWSILYVTVIIFGIIMAIGGIVWAVCFCMGSNKHSYEQHACTAQLRREKIVVSINPPSTEDASSTDHRRRVRGKRRHRYAVLDEDDEDKLESMEMLPKGGKYLSTSLMLSDTEDDSDAESTVFEAKKRHMNGSVNGYIRKDT</sequence>
<dbReference type="OrthoDB" id="536372at2759"/>
<accession>A0A2B4RCF2</accession>
<gene>
    <name evidence="8" type="ORF">AWC38_SpisGene21854</name>
</gene>
<proteinExistence type="predicted"/>
<feature type="domain" description="PKD/Chitinase" evidence="7">
    <location>
        <begin position="170"/>
        <end position="259"/>
    </location>
</feature>
<dbReference type="InterPro" id="IPR022409">
    <property type="entry name" value="PKD/Chitinase_dom"/>
</dbReference>
<evidence type="ECO:0000256" key="3">
    <source>
        <dbReference type="ARBA" id="ARBA00022989"/>
    </source>
</evidence>
<evidence type="ECO:0000259" key="7">
    <source>
        <dbReference type="SMART" id="SM00089"/>
    </source>
</evidence>
<keyword evidence="2 6" id="KW-0812">Transmembrane</keyword>
<evidence type="ECO:0000256" key="2">
    <source>
        <dbReference type="ARBA" id="ARBA00022692"/>
    </source>
</evidence>
<dbReference type="AlphaFoldDB" id="A0A2B4RCF2"/>
<dbReference type="PANTHER" id="PTHR46182:SF2">
    <property type="entry name" value="FI19480P1"/>
    <property type="match status" value="1"/>
</dbReference>
<dbReference type="GO" id="GO:0001764">
    <property type="term" value="P:neuron migration"/>
    <property type="evidence" value="ECO:0007669"/>
    <property type="project" value="TreeGrafter"/>
</dbReference>
<evidence type="ECO:0000256" key="1">
    <source>
        <dbReference type="ARBA" id="ARBA00004370"/>
    </source>
</evidence>
<evidence type="ECO:0000313" key="9">
    <source>
        <dbReference type="Proteomes" id="UP000225706"/>
    </source>
</evidence>
<dbReference type="EMBL" id="LSMT01000851">
    <property type="protein sequence ID" value="PFX14027.1"/>
    <property type="molecule type" value="Genomic_DNA"/>
</dbReference>